<dbReference type="InterPro" id="IPR011990">
    <property type="entry name" value="TPR-like_helical_dom_sf"/>
</dbReference>
<dbReference type="SUPFAM" id="SSF48452">
    <property type="entry name" value="TPR-like"/>
    <property type="match status" value="1"/>
</dbReference>
<evidence type="ECO:0000313" key="2">
    <source>
        <dbReference type="Proteomes" id="UP000198748"/>
    </source>
</evidence>
<dbReference type="EMBL" id="FNAN01000038">
    <property type="protein sequence ID" value="SDH46022.1"/>
    <property type="molecule type" value="Genomic_DNA"/>
</dbReference>
<organism evidence="1 2">
    <name type="scientific">Dyadobacter soli</name>
    <dbReference type="NCBI Taxonomy" id="659014"/>
    <lineage>
        <taxon>Bacteria</taxon>
        <taxon>Pseudomonadati</taxon>
        <taxon>Bacteroidota</taxon>
        <taxon>Cytophagia</taxon>
        <taxon>Cytophagales</taxon>
        <taxon>Spirosomataceae</taxon>
        <taxon>Dyadobacter</taxon>
    </lineage>
</organism>
<proteinExistence type="predicted"/>
<sequence length="111" mass="11959">MGTYQILPNYANLFGAWNDNSRESIFEVQFKKGSSGEGSPYTNQFAGIGSCTTVTGLGNPLGQNIPTDAIAAAYETGDLRKNASMQTTYTLNGNTVTHNYALNRLIVLWSG</sequence>
<reference evidence="2" key="1">
    <citation type="submission" date="2016-10" db="EMBL/GenBank/DDBJ databases">
        <authorList>
            <person name="Varghese N."/>
            <person name="Submissions S."/>
        </authorList>
    </citation>
    <scope>NUCLEOTIDE SEQUENCE [LARGE SCALE GENOMIC DNA]</scope>
    <source>
        <strain evidence="2">DSM 25329</strain>
    </source>
</reference>
<accession>A0A1G8CKT6</accession>
<dbReference type="AlphaFoldDB" id="A0A1G8CKT6"/>
<protein>
    <submittedName>
        <fullName evidence="1">Uncharacterized protein</fullName>
    </submittedName>
</protein>
<dbReference type="Proteomes" id="UP000198748">
    <property type="component" value="Unassembled WGS sequence"/>
</dbReference>
<name>A0A1G8CKT6_9BACT</name>
<dbReference type="Gene3D" id="1.25.40.390">
    <property type="match status" value="1"/>
</dbReference>
<evidence type="ECO:0000313" key="1">
    <source>
        <dbReference type="EMBL" id="SDH46022.1"/>
    </source>
</evidence>
<keyword evidence="2" id="KW-1185">Reference proteome</keyword>
<gene>
    <name evidence="1" type="ORF">SAMN04487996_13826</name>
</gene>
<dbReference type="STRING" id="659014.SAMN04487996_13826"/>